<evidence type="ECO:0000256" key="1">
    <source>
        <dbReference type="SAM" id="SignalP"/>
    </source>
</evidence>
<dbReference type="EMBL" id="RWKW01000054">
    <property type="protein sequence ID" value="RST85536.1"/>
    <property type="molecule type" value="Genomic_DNA"/>
</dbReference>
<sequence length="221" mass="24319">MNAFARSALLSTACAAVLAVPLPAFAHPHVFAEARLDVTVTPEGDVRSLRHVWRFDDLFSSTVLLEFDANGDLKLDAEELKEVSRVVYESIGDYGYFQMVRANGKPVAMRPPPGLMVDYQDDQLIILFESEPENELKLAGRIDFGVYDPTFYTAIDFLDDDTMAIDNLPGGCSRAVVRPDPDEAIAQNQAFLTEEFFSDPESNDIGSLFATRLEITCGAAG</sequence>
<dbReference type="AlphaFoldDB" id="A0A3R9ZQT7"/>
<dbReference type="Pfam" id="PF06226">
    <property type="entry name" value="DUF1007"/>
    <property type="match status" value="1"/>
</dbReference>
<dbReference type="Proteomes" id="UP000278398">
    <property type="component" value="Unassembled WGS sequence"/>
</dbReference>
<comment type="caution">
    <text evidence="2">The sequence shown here is derived from an EMBL/GenBank/DDBJ whole genome shotgun (WGS) entry which is preliminary data.</text>
</comment>
<feature type="signal peptide" evidence="1">
    <location>
        <begin position="1"/>
        <end position="26"/>
    </location>
</feature>
<evidence type="ECO:0000313" key="2">
    <source>
        <dbReference type="EMBL" id="RST85536.1"/>
    </source>
</evidence>
<dbReference type="InterPro" id="IPR010412">
    <property type="entry name" value="DUF1007"/>
</dbReference>
<proteinExistence type="predicted"/>
<evidence type="ECO:0000313" key="3">
    <source>
        <dbReference type="Proteomes" id="UP000278398"/>
    </source>
</evidence>
<feature type="chain" id="PRO_5018586277" evidence="1">
    <location>
        <begin position="27"/>
        <end position="221"/>
    </location>
</feature>
<keyword evidence="3" id="KW-1185">Reference proteome</keyword>
<keyword evidence="1" id="KW-0732">Signal</keyword>
<dbReference type="PIRSF" id="PIRSF008159">
    <property type="entry name" value="UCP008159_ABC"/>
    <property type="match status" value="1"/>
</dbReference>
<dbReference type="OrthoDB" id="1679673at2"/>
<gene>
    <name evidence="2" type="ORF">EJC49_14995</name>
</gene>
<dbReference type="InterPro" id="IPR016537">
    <property type="entry name" value="UCP008159_ABC"/>
</dbReference>
<accession>A0A3R9ZQT7</accession>
<reference evidence="2 3" key="1">
    <citation type="submission" date="2018-12" db="EMBL/GenBank/DDBJ databases">
        <title>Mesorhizobium carbonis sp. nov., isolated from coal mine water.</title>
        <authorList>
            <person name="Xin W."/>
            <person name="Xu Z."/>
            <person name="Xiang F."/>
            <person name="Zhang J."/>
            <person name="Xi L."/>
            <person name="Liu J."/>
        </authorList>
    </citation>
    <scope>NUCLEOTIDE SEQUENCE [LARGE SCALE GENOMIC DNA]</scope>
    <source>
        <strain evidence="2 3">B2.3</strain>
    </source>
</reference>
<protein>
    <submittedName>
        <fullName evidence="2">DUF1007 family protein</fullName>
    </submittedName>
</protein>
<name>A0A3R9ZQT7_9HYPH</name>
<organism evidence="2 3">
    <name type="scientific">Aquibium carbonis</name>
    <dbReference type="NCBI Taxonomy" id="2495581"/>
    <lineage>
        <taxon>Bacteria</taxon>
        <taxon>Pseudomonadati</taxon>
        <taxon>Pseudomonadota</taxon>
        <taxon>Alphaproteobacteria</taxon>
        <taxon>Hyphomicrobiales</taxon>
        <taxon>Phyllobacteriaceae</taxon>
        <taxon>Aquibium</taxon>
    </lineage>
</organism>